<evidence type="ECO:0000256" key="2">
    <source>
        <dbReference type="SAM" id="MobiDB-lite"/>
    </source>
</evidence>
<reference evidence="5 6" key="1">
    <citation type="journal article" date="2018" name="Mol. Plant">
        <title>The genome of Artemisia annua provides insight into the evolution of Asteraceae family and artemisinin biosynthesis.</title>
        <authorList>
            <person name="Shen Q."/>
            <person name="Zhang L."/>
            <person name="Liao Z."/>
            <person name="Wang S."/>
            <person name="Yan T."/>
            <person name="Shi P."/>
            <person name="Liu M."/>
            <person name="Fu X."/>
            <person name="Pan Q."/>
            <person name="Wang Y."/>
            <person name="Lv Z."/>
            <person name="Lu X."/>
            <person name="Zhang F."/>
            <person name="Jiang W."/>
            <person name="Ma Y."/>
            <person name="Chen M."/>
            <person name="Hao X."/>
            <person name="Li L."/>
            <person name="Tang Y."/>
            <person name="Lv G."/>
            <person name="Zhou Y."/>
            <person name="Sun X."/>
            <person name="Brodelius P.E."/>
            <person name="Rose J.K.C."/>
            <person name="Tang K."/>
        </authorList>
    </citation>
    <scope>NUCLEOTIDE SEQUENCE [LARGE SCALE GENOMIC DNA]</scope>
    <source>
        <strain evidence="6">cv. Huhao1</strain>
        <tissue evidence="5">Leaf</tissue>
    </source>
</reference>
<dbReference type="PANTHER" id="PTHR47592">
    <property type="entry name" value="PBF68 PROTEIN"/>
    <property type="match status" value="1"/>
</dbReference>
<feature type="region of interest" description="Disordered" evidence="2">
    <location>
        <begin position="238"/>
        <end position="269"/>
    </location>
</feature>
<dbReference type="InterPro" id="IPR036875">
    <property type="entry name" value="Znf_CCHC_sf"/>
</dbReference>
<keyword evidence="6" id="KW-1185">Reference proteome</keyword>
<keyword evidence="1" id="KW-0863">Zinc-finger</keyword>
<dbReference type="SMART" id="SM00343">
    <property type="entry name" value="ZnF_C2HC"/>
    <property type="match status" value="1"/>
</dbReference>
<dbReference type="PROSITE" id="PS50158">
    <property type="entry name" value="ZF_CCHC"/>
    <property type="match status" value="1"/>
</dbReference>
<dbReference type="Pfam" id="PF00098">
    <property type="entry name" value="zf-CCHC"/>
    <property type="match status" value="1"/>
</dbReference>
<keyword evidence="1" id="KW-0479">Metal-binding</keyword>
<evidence type="ECO:0000313" key="6">
    <source>
        <dbReference type="Proteomes" id="UP000245207"/>
    </source>
</evidence>
<feature type="compositionally biased region" description="Polar residues" evidence="2">
    <location>
        <begin position="254"/>
        <end position="267"/>
    </location>
</feature>
<dbReference type="GO" id="GO:0008270">
    <property type="term" value="F:zinc ion binding"/>
    <property type="evidence" value="ECO:0007669"/>
    <property type="project" value="UniProtKB-KW"/>
</dbReference>
<dbReference type="Gene3D" id="4.10.60.10">
    <property type="entry name" value="Zinc finger, CCHC-type"/>
    <property type="match status" value="1"/>
</dbReference>
<evidence type="ECO:0000256" key="3">
    <source>
        <dbReference type="SAM" id="SignalP"/>
    </source>
</evidence>
<dbReference type="PANTHER" id="PTHR47592:SF31">
    <property type="entry name" value="ZINC FINGER, CCHC-TYPE-RELATED"/>
    <property type="match status" value="1"/>
</dbReference>
<dbReference type="SUPFAM" id="SSF57756">
    <property type="entry name" value="Retrovirus zinc finger-like domains"/>
    <property type="match status" value="1"/>
</dbReference>
<sequence length="336" mass="38164">MKFLLIVLKIFYVLDPFLAPIPADPVPAEGQEVDKNQILELEKQRMIRKEYETVCCGHIKNSLSDRLYDVYAPITDLRKLWSALEFKYKQQEEGTDRYLNQWAFSRMGSKPTSWDRCSLPGAGSLGKGPVGILRMHGTRVIPPFFTFLETDRYLISIFFNFLMVDEKPILEQVNELQILVNKLNVLSIPIPEMLQVGAIVSKLPPSWNDISKKLINKKNDCSLDDLLKHLRIEEEARNRDKRVNHGSTVHHVQVGNSSKRASQNGPTKVNLGVKHDKFKKTGSSTRTGKCHVCGKTGHYARECKLRKSGNDDINVVDGEIADRVAHVHLDDDNFVA</sequence>
<name>A0A2U1N8B4_ARTAN</name>
<dbReference type="AlphaFoldDB" id="A0A2U1N8B4"/>
<organism evidence="5 6">
    <name type="scientific">Artemisia annua</name>
    <name type="common">Sweet wormwood</name>
    <dbReference type="NCBI Taxonomy" id="35608"/>
    <lineage>
        <taxon>Eukaryota</taxon>
        <taxon>Viridiplantae</taxon>
        <taxon>Streptophyta</taxon>
        <taxon>Embryophyta</taxon>
        <taxon>Tracheophyta</taxon>
        <taxon>Spermatophyta</taxon>
        <taxon>Magnoliopsida</taxon>
        <taxon>eudicotyledons</taxon>
        <taxon>Gunneridae</taxon>
        <taxon>Pentapetalae</taxon>
        <taxon>asterids</taxon>
        <taxon>campanulids</taxon>
        <taxon>Asterales</taxon>
        <taxon>Asteraceae</taxon>
        <taxon>Asteroideae</taxon>
        <taxon>Anthemideae</taxon>
        <taxon>Artemisiinae</taxon>
        <taxon>Artemisia</taxon>
    </lineage>
</organism>
<dbReference type="Pfam" id="PF14223">
    <property type="entry name" value="Retrotran_gag_2"/>
    <property type="match status" value="1"/>
</dbReference>
<feature type="signal peptide" evidence="3">
    <location>
        <begin position="1"/>
        <end position="23"/>
    </location>
</feature>
<gene>
    <name evidence="5" type="ORF">CTI12_AA294340</name>
</gene>
<feature type="domain" description="CCHC-type" evidence="4">
    <location>
        <begin position="289"/>
        <end position="304"/>
    </location>
</feature>
<dbReference type="Proteomes" id="UP000245207">
    <property type="component" value="Unassembled WGS sequence"/>
</dbReference>
<evidence type="ECO:0000259" key="4">
    <source>
        <dbReference type="PROSITE" id="PS50158"/>
    </source>
</evidence>
<dbReference type="EMBL" id="PKPP01003367">
    <property type="protein sequence ID" value="PWA69749.1"/>
    <property type="molecule type" value="Genomic_DNA"/>
</dbReference>
<keyword evidence="3" id="KW-0732">Signal</keyword>
<dbReference type="InterPro" id="IPR001878">
    <property type="entry name" value="Znf_CCHC"/>
</dbReference>
<protein>
    <submittedName>
        <fullName evidence="5">Copia-like retrotransposon</fullName>
    </submittedName>
</protein>
<proteinExistence type="predicted"/>
<dbReference type="GO" id="GO:0003676">
    <property type="term" value="F:nucleic acid binding"/>
    <property type="evidence" value="ECO:0007669"/>
    <property type="project" value="InterPro"/>
</dbReference>
<evidence type="ECO:0000256" key="1">
    <source>
        <dbReference type="PROSITE-ProRule" id="PRU00047"/>
    </source>
</evidence>
<evidence type="ECO:0000313" key="5">
    <source>
        <dbReference type="EMBL" id="PWA69749.1"/>
    </source>
</evidence>
<keyword evidence="1" id="KW-0862">Zinc</keyword>
<accession>A0A2U1N8B4</accession>
<feature type="chain" id="PRO_5015514121" evidence="3">
    <location>
        <begin position="24"/>
        <end position="336"/>
    </location>
</feature>
<dbReference type="OrthoDB" id="2596766at2759"/>
<comment type="caution">
    <text evidence="5">The sequence shown here is derived from an EMBL/GenBank/DDBJ whole genome shotgun (WGS) entry which is preliminary data.</text>
</comment>